<proteinExistence type="predicted"/>
<dbReference type="Proteomes" id="UP001059295">
    <property type="component" value="Chromosome"/>
</dbReference>
<evidence type="ECO:0000313" key="1">
    <source>
        <dbReference type="EMBL" id="UWN57165.1"/>
    </source>
</evidence>
<name>A0ABY5UYZ6_9BACT</name>
<keyword evidence="2" id="KW-1185">Reference proteome</keyword>
<accession>A0ABY5UYZ6</accession>
<reference evidence="1" key="1">
    <citation type="journal article" date="2022" name="Cell">
        <title>Design, construction, and in vivo augmentation of a complex gut microbiome.</title>
        <authorList>
            <person name="Cheng A.G."/>
            <person name="Ho P.Y."/>
            <person name="Aranda-Diaz A."/>
            <person name="Jain S."/>
            <person name="Yu F.B."/>
            <person name="Meng X."/>
            <person name="Wang M."/>
            <person name="Iakiviak M."/>
            <person name="Nagashima K."/>
            <person name="Zhao A."/>
            <person name="Murugkar P."/>
            <person name="Patil A."/>
            <person name="Atabakhsh K."/>
            <person name="Weakley A."/>
            <person name="Yan J."/>
            <person name="Brumbaugh A.R."/>
            <person name="Higginbottom S."/>
            <person name="Dimas A."/>
            <person name="Shiver A.L."/>
            <person name="Deutschbauer A."/>
            <person name="Neff N."/>
            <person name="Sonnenburg J.L."/>
            <person name="Huang K.C."/>
            <person name="Fischbach M.A."/>
        </authorList>
    </citation>
    <scope>NUCLEOTIDE SEQUENCE</scope>
    <source>
        <strain evidence="1">AP11</strain>
    </source>
</reference>
<organism evidence="1 2">
    <name type="scientific">Alistipes ihumii AP11</name>
    <dbReference type="NCBI Taxonomy" id="1211813"/>
    <lineage>
        <taxon>Bacteria</taxon>
        <taxon>Pseudomonadati</taxon>
        <taxon>Bacteroidota</taxon>
        <taxon>Bacteroidia</taxon>
        <taxon>Bacteroidales</taxon>
        <taxon>Rikenellaceae</taxon>
        <taxon>Alistipes</taxon>
    </lineage>
</organism>
<protein>
    <submittedName>
        <fullName evidence="1">Uncharacterized protein</fullName>
    </submittedName>
</protein>
<dbReference type="RefSeq" id="WP_019245472.1">
    <property type="nucleotide sequence ID" value="NZ_CAPH01000007.1"/>
</dbReference>
<evidence type="ECO:0000313" key="2">
    <source>
        <dbReference type="Proteomes" id="UP001059295"/>
    </source>
</evidence>
<sequence>MANNVKYFTVPIGLLRGLISGRKDIKDFVQDVVRYSLYYHAVHLPYSHDDEDEGIEANKMTTQIKAAADFLNVRIGNIQVCLDEGERLYNEYHKQGNYCGINTRIIWDYHNNPKTLYQIAVFCTFCATRSIIGKGEYKKTNRDMITARMFGYSNKAEMLDNTPKLTPRNISKEERAIREKEIAEREKYLTRYHSDKVLTELELSWGLKRYADHIRGMYISYESDLATLAKVCEQSKKSVKVDALKEAKRQAKLAAKTTAP</sequence>
<dbReference type="GeneID" id="82892283"/>
<gene>
    <name evidence="1" type="ORF">NQ491_11075</name>
</gene>
<dbReference type="EMBL" id="CP102294">
    <property type="protein sequence ID" value="UWN57165.1"/>
    <property type="molecule type" value="Genomic_DNA"/>
</dbReference>